<evidence type="ECO:0000256" key="1">
    <source>
        <dbReference type="SAM" id="MobiDB-lite"/>
    </source>
</evidence>
<feature type="compositionally biased region" description="Basic and acidic residues" evidence="1">
    <location>
        <begin position="57"/>
        <end position="81"/>
    </location>
</feature>
<evidence type="ECO:0000256" key="2">
    <source>
        <dbReference type="SAM" id="SignalP"/>
    </source>
</evidence>
<dbReference type="AlphaFoldDB" id="A0A1A9VXA2"/>
<name>A0A1A9VXA2_GLOAU</name>
<evidence type="ECO:0000313" key="4">
    <source>
        <dbReference type="Proteomes" id="UP000078200"/>
    </source>
</evidence>
<protein>
    <submittedName>
        <fullName evidence="3">Uncharacterized protein</fullName>
    </submittedName>
</protein>
<feature type="signal peptide" evidence="2">
    <location>
        <begin position="1"/>
        <end position="22"/>
    </location>
</feature>
<sequence length="150" mass="17689">MTCCRIMLILSFSSFFCEPIWSFAQLDLPPYVQQITPKPEIYYNGHKVTTPLQTLGDVDRDQRFGPPYDEKNSEDGSDDFRDRFNLNQRYLDRQRFQQDRRYQIELEKLRNLLVEADQRSSVECTNNVAAQWNFETNVNAFTQTEAVSDV</sequence>
<organism evidence="3 4">
    <name type="scientific">Glossina austeni</name>
    <name type="common">Savannah tsetse fly</name>
    <dbReference type="NCBI Taxonomy" id="7395"/>
    <lineage>
        <taxon>Eukaryota</taxon>
        <taxon>Metazoa</taxon>
        <taxon>Ecdysozoa</taxon>
        <taxon>Arthropoda</taxon>
        <taxon>Hexapoda</taxon>
        <taxon>Insecta</taxon>
        <taxon>Pterygota</taxon>
        <taxon>Neoptera</taxon>
        <taxon>Endopterygota</taxon>
        <taxon>Diptera</taxon>
        <taxon>Brachycera</taxon>
        <taxon>Muscomorpha</taxon>
        <taxon>Hippoboscoidea</taxon>
        <taxon>Glossinidae</taxon>
        <taxon>Glossina</taxon>
    </lineage>
</organism>
<dbReference type="EnsemblMetazoa" id="GAUT050604-RA">
    <property type="protein sequence ID" value="GAUT050604-PA"/>
    <property type="gene ID" value="GAUT050604"/>
</dbReference>
<keyword evidence="2" id="KW-0732">Signal</keyword>
<feature type="region of interest" description="Disordered" evidence="1">
    <location>
        <begin position="53"/>
        <end position="81"/>
    </location>
</feature>
<proteinExistence type="predicted"/>
<dbReference type="STRING" id="7395.A0A1A9VXA2"/>
<feature type="chain" id="PRO_5008399743" evidence="2">
    <location>
        <begin position="23"/>
        <end position="150"/>
    </location>
</feature>
<dbReference type="VEuPathDB" id="VectorBase:GAUT050604"/>
<evidence type="ECO:0000313" key="3">
    <source>
        <dbReference type="EnsemblMetazoa" id="GAUT050604-PA"/>
    </source>
</evidence>
<dbReference type="Proteomes" id="UP000078200">
    <property type="component" value="Unassembled WGS sequence"/>
</dbReference>
<keyword evidence="4" id="KW-1185">Reference proteome</keyword>
<reference evidence="3" key="1">
    <citation type="submission" date="2020-05" db="UniProtKB">
        <authorList>
            <consortium name="EnsemblMetazoa"/>
        </authorList>
    </citation>
    <scope>IDENTIFICATION</scope>
    <source>
        <strain evidence="3">TTRI</strain>
    </source>
</reference>
<accession>A0A1A9VXA2</accession>